<sequence length="627" mass="71463">MARYVYRYARLMLHDLSPRSPYTAFWPLYGFPPPHLLVGYQYVVRTCNDYVFDSRAYSRLRFYDTVHPGTQHVDWSVTATCTYTINTGTYHRFVDLDDFQRTLAEVQQAVLADRVVADLALIQPQRGFGISTFGGRGAPRGGGAGAADDGAAAPVERWFHEQYKSLSDCGEAAWGLSQRWRHRSAPDDDLVVLEATRRLRTAYFHFLLSENFTPPDVDRPEIAFPLCLPCDDRWLRTFVGYFCSLDTDDLLRRGREPVTETIKKAISALSLPDMPALPYVMRGGAFTLRPRERGRAVTETMRRRRGETVARFIESLPLRTRRRRVPPSTPADPLEGPSTRPMPGTRASPPASPSPPPSPEVAASPDPRDFASEVRAAVSEAIAQLREVLSPQTRQEGMFDFMVHFYSAMEELQRTDNVTEHTLRRWVIYFFIAEHMATTLNYLHFTLVRDRLFSRYVEVNLAQAIMRARDERGEVVYTRVWNEVGHDAFLRLMQRVGPDLAATVRRAGEEPPSEDEIDRFMQDIQFHEKSGDVAQILRQVAANDRDIDSVELSFRFRVSGPVAFSDNRNIRDINRDVIAYATHLRRQGRELPAAQQRVPYAEVTSAPPLLRAPALAFRHRCGGQARR</sequence>
<keyword evidence="2" id="KW-1185">Reference proteome</keyword>
<evidence type="ECO:0000313" key="2">
    <source>
        <dbReference type="Proteomes" id="UP000502787"/>
    </source>
</evidence>
<name>A0AC61LZX1_9ADEN</name>
<dbReference type="Proteomes" id="UP000502787">
    <property type="component" value="Segment"/>
</dbReference>
<evidence type="ECO:0000313" key="1">
    <source>
        <dbReference type="EMBL" id="QIZ64152.1"/>
    </source>
</evidence>
<protein>
    <submittedName>
        <fullName evidence="1">Pre-terminal protein</fullName>
    </submittedName>
</protein>
<proteinExistence type="predicted"/>
<accession>A0AC61LZX1</accession>
<organism evidence="1 2">
    <name type="scientific">Guinea pig adenovirus 1</name>
    <dbReference type="NCBI Taxonomy" id="2847100"/>
    <lineage>
        <taxon>Viruses</taxon>
        <taxon>Varidnaviria</taxon>
        <taxon>Bamfordvirae</taxon>
        <taxon>Preplasmiviricota</taxon>
        <taxon>Polisuviricotina</taxon>
        <taxon>Pharingeaviricetes</taxon>
        <taxon>Rowavirales</taxon>
        <taxon>Adenoviridae</taxon>
        <taxon>Mastadenovirus</taxon>
        <taxon>Mastadenovirus caviae</taxon>
        <taxon>Guinea pig mastadenovirus A</taxon>
    </lineage>
</organism>
<dbReference type="EMBL" id="MN986925">
    <property type="protein sequence ID" value="QIZ64152.1"/>
    <property type="molecule type" value="Genomic_DNA"/>
</dbReference>
<reference evidence="1" key="1">
    <citation type="submission" date="2020-01" db="EMBL/GenBank/DDBJ databases">
        <title>Genomic and phylogenetic analysis of two Guinea pig adenovirus strains recovered from archival lung tissue.</title>
        <authorList>
            <person name="Hofmann-Sieber H."/>
            <person name="Gonzalez G."/>
            <person name="Spohn M."/>
            <person name="Dobner T."/>
            <person name="Kajon A.E."/>
        </authorList>
    </citation>
    <scope>NUCLEOTIDE SEQUENCE</scope>
    <source>
        <strain evidence="1">AUS96</strain>
    </source>
</reference>